<dbReference type="InterPro" id="IPR019201">
    <property type="entry name" value="DUF2065"/>
</dbReference>
<dbReference type="Pfam" id="PF09838">
    <property type="entry name" value="DUF2065"/>
    <property type="match status" value="1"/>
</dbReference>
<keyword evidence="1" id="KW-0472">Membrane</keyword>
<dbReference type="AlphaFoldDB" id="A0A2A5AZ54"/>
<protein>
    <submittedName>
        <fullName evidence="2">DUF2065 domain-containing protein</fullName>
    </submittedName>
</protein>
<evidence type="ECO:0000313" key="3">
    <source>
        <dbReference type="Proteomes" id="UP000218327"/>
    </source>
</evidence>
<gene>
    <name evidence="2" type="ORF">COA96_09665</name>
</gene>
<feature type="transmembrane region" description="Helical" evidence="1">
    <location>
        <begin position="6"/>
        <end position="23"/>
    </location>
</feature>
<evidence type="ECO:0000313" key="2">
    <source>
        <dbReference type="EMBL" id="PCJ24381.1"/>
    </source>
</evidence>
<dbReference type="EMBL" id="NVVJ01000027">
    <property type="protein sequence ID" value="PCJ24381.1"/>
    <property type="molecule type" value="Genomic_DNA"/>
</dbReference>
<feature type="transmembrane region" description="Helical" evidence="1">
    <location>
        <begin position="44"/>
        <end position="60"/>
    </location>
</feature>
<name>A0A2A5AZ54_9GAMM</name>
<dbReference type="Proteomes" id="UP000218327">
    <property type="component" value="Unassembled WGS sequence"/>
</dbReference>
<evidence type="ECO:0000256" key="1">
    <source>
        <dbReference type="SAM" id="Phobius"/>
    </source>
</evidence>
<comment type="caution">
    <text evidence="2">The sequence shown here is derived from an EMBL/GenBank/DDBJ whole genome shotgun (WGS) entry which is preliminary data.</text>
</comment>
<dbReference type="PANTHER" id="PTHR38602">
    <property type="entry name" value="INNER MEMBRANE PROTEIN-RELATED"/>
    <property type="match status" value="1"/>
</dbReference>
<proteinExistence type="predicted"/>
<reference evidence="3" key="1">
    <citation type="submission" date="2017-08" db="EMBL/GenBank/DDBJ databases">
        <title>A dynamic microbial community with high functional redundancy inhabits the cold, oxic subseafloor aquifer.</title>
        <authorList>
            <person name="Tully B.J."/>
            <person name="Wheat C.G."/>
            <person name="Glazer B.T."/>
            <person name="Huber J.A."/>
        </authorList>
    </citation>
    <scope>NUCLEOTIDE SEQUENCE [LARGE SCALE GENOMIC DNA]</scope>
</reference>
<organism evidence="2 3">
    <name type="scientific">SAR86 cluster bacterium</name>
    <dbReference type="NCBI Taxonomy" id="2030880"/>
    <lineage>
        <taxon>Bacteria</taxon>
        <taxon>Pseudomonadati</taxon>
        <taxon>Pseudomonadota</taxon>
        <taxon>Gammaproteobacteria</taxon>
        <taxon>SAR86 cluster</taxon>
    </lineage>
</organism>
<dbReference type="PANTHER" id="PTHR38602:SF1">
    <property type="entry name" value="INNER MEMBRANE PROTEIN"/>
    <property type="match status" value="1"/>
</dbReference>
<keyword evidence="1" id="KW-0812">Transmembrane</keyword>
<accession>A0A2A5AZ54</accession>
<keyword evidence="1" id="KW-1133">Transmembrane helix</keyword>
<sequence>MWHDLAVGFCLMLVLEGIIPFINPGRWRKMLLMLDQIDDTTMRMIGLASMLIGTFLLYVIN</sequence>